<dbReference type="InterPro" id="IPR011225">
    <property type="entry name" value="IV_sec_VirJ"/>
</dbReference>
<dbReference type="SUPFAM" id="SSF53474">
    <property type="entry name" value="alpha/beta-Hydrolases"/>
    <property type="match status" value="2"/>
</dbReference>
<protein>
    <submittedName>
        <fullName evidence="3">Virulence factor family protein</fullName>
    </submittedName>
</protein>
<reference evidence="3" key="1">
    <citation type="journal article" date="2020" name="mSystems">
        <title>Genome- and Community-Level Interaction Insights into Carbon Utilization and Element Cycling Functions of Hydrothermarchaeota in Hydrothermal Sediment.</title>
        <authorList>
            <person name="Zhou Z."/>
            <person name="Liu Y."/>
            <person name="Xu W."/>
            <person name="Pan J."/>
            <person name="Luo Z.H."/>
            <person name="Li M."/>
        </authorList>
    </citation>
    <scope>NUCLEOTIDE SEQUENCE [LARGE SCALE GENOMIC DNA]</scope>
    <source>
        <strain evidence="3">SpSt-243</strain>
    </source>
</reference>
<feature type="chain" id="PRO_5028483618" evidence="1">
    <location>
        <begin position="30"/>
        <end position="458"/>
    </location>
</feature>
<evidence type="ECO:0000259" key="2">
    <source>
        <dbReference type="Pfam" id="PF06057"/>
    </source>
</evidence>
<keyword evidence="1" id="KW-0732">Signal</keyword>
<dbReference type="InterPro" id="IPR010333">
    <property type="entry name" value="VirJ"/>
</dbReference>
<sequence length="458" mass="48544">MKSLLRTTILALPLLAALTHLIPDNNAYAEDPPLDTGMIPSPLTLMPDGDPQALVVLLSDAPGWQPSDQLEAERLQANGAIVVGIDTPKYIASLSQDKGDCIYTVSDIEALAHQLQRRAGNSNLLPPIIAGRGEGGALALAILAQTPKATIGQTLALDPEAGVPLTKQFCTPAEKKVVGDRMIYGLSPGELPDPATVLFSPAAKADARAHVAALETSHPDIDQRDAGSDPSKSFSDTIDELIAAGNATETPLGLPLTVLDAVPTRDTMAVVYSGDGGWRDLDSQVGTNFQASGIPVVGVDSLRYFWTKKTPEQTTADLATIIHTYEKRWKVKHVLLIGYSFGADILPAAYNGLPEKLKPRVAQISLLALSHQADYEVSVSGWLGTSNGGVSDPLTDVAKIDPSIVQCMFGTEEEDDACKQLVGGPVETIGIKGGHHFDGDYPALAKRILDGLDKRMAK</sequence>
<proteinExistence type="predicted"/>
<feature type="domain" description="Bacterial virulence" evidence="2">
    <location>
        <begin position="266"/>
        <end position="455"/>
    </location>
</feature>
<feature type="signal peptide" evidence="1">
    <location>
        <begin position="1"/>
        <end position="29"/>
    </location>
</feature>
<dbReference type="InterPro" id="IPR029058">
    <property type="entry name" value="AB_hydrolase_fold"/>
</dbReference>
<name>A0A7C1P623_9HYPH</name>
<comment type="caution">
    <text evidence="3">The sequence shown here is derived from an EMBL/GenBank/DDBJ whole genome shotgun (WGS) entry which is preliminary data.</text>
</comment>
<evidence type="ECO:0000313" key="3">
    <source>
        <dbReference type="EMBL" id="HEB42232.1"/>
    </source>
</evidence>
<dbReference type="Gene3D" id="3.40.50.1820">
    <property type="entry name" value="alpha/beta hydrolase"/>
    <property type="match status" value="2"/>
</dbReference>
<evidence type="ECO:0000256" key="1">
    <source>
        <dbReference type="SAM" id="SignalP"/>
    </source>
</evidence>
<organism evidence="3">
    <name type="scientific">Agrobacterium albertimagni</name>
    <dbReference type="NCBI Taxonomy" id="147266"/>
    <lineage>
        <taxon>Bacteria</taxon>
        <taxon>Pseudomonadati</taxon>
        <taxon>Pseudomonadota</taxon>
        <taxon>Alphaproteobacteria</taxon>
        <taxon>Hyphomicrobiales</taxon>
        <taxon>Rhizobiaceae</taxon>
        <taxon>Rhizobium/Agrobacterium group</taxon>
        <taxon>Agrobacterium</taxon>
    </lineage>
</organism>
<accession>A0A7C1P623</accession>
<dbReference type="PIRSF" id="PIRSF029063">
    <property type="entry name" value="IV_sec_VirJ"/>
    <property type="match status" value="1"/>
</dbReference>
<dbReference type="AlphaFoldDB" id="A0A7C1P623"/>
<dbReference type="EMBL" id="DSKI01000042">
    <property type="protein sequence ID" value="HEB42232.1"/>
    <property type="molecule type" value="Genomic_DNA"/>
</dbReference>
<gene>
    <name evidence="3" type="ORF">ENP70_00695</name>
</gene>
<dbReference type="Pfam" id="PF06057">
    <property type="entry name" value="VirJ"/>
    <property type="match status" value="1"/>
</dbReference>